<dbReference type="AlphaFoldDB" id="A0A1L9QWF9"/>
<sequence length="88" mass="10149">MTNEYNPHSSWEPIGDPHKAAGFTIPAPFQTHRRSTDQTNFDTLQKAAQKIQDDPLKVQQLADRVYALLLEDLREQKQRQGLYKGRLS</sequence>
<evidence type="ECO:0000313" key="3">
    <source>
        <dbReference type="Proteomes" id="UP000183940"/>
    </source>
</evidence>
<reference evidence="2" key="1">
    <citation type="submission" date="2016-10" db="EMBL/GenBank/DDBJ databases">
        <title>CRISPR-Cas defence system in Roseofilum reptotaenium: evidence of a bacteriophage-cyanobacterium arms race in the coral black band disease.</title>
        <authorList>
            <person name="Buerger P."/>
            <person name="Wood-Charlson E.M."/>
            <person name="Weynberg K.D."/>
            <person name="Willis B."/>
            <person name="Van Oppen M.J."/>
        </authorList>
    </citation>
    <scope>NUCLEOTIDE SEQUENCE [LARGE SCALE GENOMIC DNA]</scope>
    <source>
        <strain evidence="2">AO1-A</strain>
    </source>
</reference>
<gene>
    <name evidence="2" type="ORF">BI308_02590</name>
</gene>
<comment type="caution">
    <text evidence="2">The sequence shown here is derived from an EMBL/GenBank/DDBJ whole genome shotgun (WGS) entry which is preliminary data.</text>
</comment>
<dbReference type="Proteomes" id="UP000183940">
    <property type="component" value="Unassembled WGS sequence"/>
</dbReference>
<proteinExistence type="predicted"/>
<organism evidence="2 3">
    <name type="scientific">Roseofilum reptotaenium AO1-A</name>
    <dbReference type="NCBI Taxonomy" id="1925591"/>
    <lineage>
        <taxon>Bacteria</taxon>
        <taxon>Bacillati</taxon>
        <taxon>Cyanobacteriota</taxon>
        <taxon>Cyanophyceae</taxon>
        <taxon>Desertifilales</taxon>
        <taxon>Desertifilaceae</taxon>
        <taxon>Roseofilum</taxon>
    </lineage>
</organism>
<feature type="region of interest" description="Disordered" evidence="1">
    <location>
        <begin position="1"/>
        <end position="22"/>
    </location>
</feature>
<evidence type="ECO:0000256" key="1">
    <source>
        <dbReference type="SAM" id="MobiDB-lite"/>
    </source>
</evidence>
<protein>
    <submittedName>
        <fullName evidence="2">Uncharacterized protein</fullName>
    </submittedName>
</protein>
<keyword evidence="3" id="KW-1185">Reference proteome</keyword>
<evidence type="ECO:0000313" key="2">
    <source>
        <dbReference type="EMBL" id="OJJ26966.1"/>
    </source>
</evidence>
<dbReference type="EMBL" id="MLAW01000003">
    <property type="protein sequence ID" value="OJJ26966.1"/>
    <property type="molecule type" value="Genomic_DNA"/>
</dbReference>
<accession>A0A1L9QWF9</accession>
<dbReference type="STRING" id="1925591.BI308_02590"/>
<name>A0A1L9QWF9_9CYAN</name>